<organism evidence="2 3">
    <name type="scientific">Thermoflavimicrobium daqui</name>
    <dbReference type="NCBI Taxonomy" id="2137476"/>
    <lineage>
        <taxon>Bacteria</taxon>
        <taxon>Bacillati</taxon>
        <taxon>Bacillota</taxon>
        <taxon>Bacilli</taxon>
        <taxon>Bacillales</taxon>
        <taxon>Thermoactinomycetaceae</taxon>
        <taxon>Thermoflavimicrobium</taxon>
    </lineage>
</organism>
<dbReference type="OrthoDB" id="2991331at2"/>
<name>A0A364K4L9_9BACL</name>
<evidence type="ECO:0000256" key="1">
    <source>
        <dbReference type="SAM" id="Coils"/>
    </source>
</evidence>
<reference evidence="2 3" key="2">
    <citation type="submission" date="2018-06" db="EMBL/GenBank/DDBJ databases">
        <authorList>
            <person name="Zhirakovskaya E."/>
        </authorList>
    </citation>
    <scope>NUCLEOTIDE SEQUENCE [LARGE SCALE GENOMIC DNA]</scope>
    <source>
        <strain evidence="2 3">FBKL4.011</strain>
    </source>
</reference>
<dbReference type="Proteomes" id="UP000251213">
    <property type="component" value="Unassembled WGS sequence"/>
</dbReference>
<reference evidence="2 3" key="1">
    <citation type="submission" date="2018-06" db="EMBL/GenBank/DDBJ databases">
        <title>Thermoflavimicrobium daqus sp. nov., a thermophilic microbe isolated from Moutai-flavour Daqu.</title>
        <authorList>
            <person name="Wang X."/>
            <person name="Zhou H."/>
        </authorList>
    </citation>
    <scope>NUCLEOTIDE SEQUENCE [LARGE SCALE GENOMIC DNA]</scope>
    <source>
        <strain evidence="2 3">FBKL4.011</strain>
    </source>
</reference>
<proteinExistence type="predicted"/>
<sequence length="96" mass="11000">MLLADIWHRLNQLEKELAKLKNENRNLKEKIESLQSLKIDKIEYKIHELKVQTLSGTLNVGLTSSGDAKDVKKVVDQIVKEEKTNIEVDLDMESPS</sequence>
<feature type="coiled-coil region" evidence="1">
    <location>
        <begin position="3"/>
        <end position="40"/>
    </location>
</feature>
<protein>
    <recommendedName>
        <fullName evidence="4">Spore germination protein GerPC</fullName>
    </recommendedName>
</protein>
<keyword evidence="1" id="KW-0175">Coiled coil</keyword>
<dbReference type="EMBL" id="QJKK01000004">
    <property type="protein sequence ID" value="RAL24315.1"/>
    <property type="molecule type" value="Genomic_DNA"/>
</dbReference>
<evidence type="ECO:0008006" key="4">
    <source>
        <dbReference type="Google" id="ProtNLM"/>
    </source>
</evidence>
<accession>A0A364K4L9</accession>
<keyword evidence="3" id="KW-1185">Reference proteome</keyword>
<evidence type="ECO:0000313" key="3">
    <source>
        <dbReference type="Proteomes" id="UP000251213"/>
    </source>
</evidence>
<dbReference type="InterPro" id="IPR019673">
    <property type="entry name" value="Spore_germination_GerPC"/>
</dbReference>
<dbReference type="Pfam" id="PF10737">
    <property type="entry name" value="GerPC"/>
    <property type="match status" value="1"/>
</dbReference>
<comment type="caution">
    <text evidence="2">The sequence shown here is derived from an EMBL/GenBank/DDBJ whole genome shotgun (WGS) entry which is preliminary data.</text>
</comment>
<dbReference type="AlphaFoldDB" id="A0A364K4L9"/>
<evidence type="ECO:0000313" key="2">
    <source>
        <dbReference type="EMBL" id="RAL24315.1"/>
    </source>
</evidence>
<gene>
    <name evidence="2" type="ORF">DL897_08260</name>
</gene>